<evidence type="ECO:0000259" key="3">
    <source>
        <dbReference type="PROSITE" id="PS50853"/>
    </source>
</evidence>
<dbReference type="InterPro" id="IPR042229">
    <property type="entry name" value="Listeria/Bacterioides_rpt_sf"/>
</dbReference>
<feature type="region of interest" description="Disordered" evidence="2">
    <location>
        <begin position="287"/>
        <end position="351"/>
    </location>
</feature>
<dbReference type="Gene3D" id="2.60.40.4270">
    <property type="entry name" value="Listeria-Bacteroides repeat domain"/>
    <property type="match status" value="2"/>
</dbReference>
<accession>A0AAE0T7A5</accession>
<dbReference type="InterPro" id="IPR013378">
    <property type="entry name" value="InlB-like_B-rpt"/>
</dbReference>
<dbReference type="Gene3D" id="2.60.40.10">
    <property type="entry name" value="Immunoglobulins"/>
    <property type="match status" value="1"/>
</dbReference>
<proteinExistence type="predicted"/>
<dbReference type="PANTHER" id="PTHR41317:SF1">
    <property type="entry name" value="PD-(D_E)XK NUCLEASE FAMILY TRANSPOSASE"/>
    <property type="match status" value="1"/>
</dbReference>
<evidence type="ECO:0000313" key="5">
    <source>
        <dbReference type="Proteomes" id="UP001195483"/>
    </source>
</evidence>
<dbReference type="NCBIfam" id="TIGR01784">
    <property type="entry name" value="T_den_put_tspse"/>
    <property type="match status" value="1"/>
</dbReference>
<dbReference type="PANTHER" id="PTHR41317">
    <property type="entry name" value="PD-(D_E)XK NUCLEASE FAMILY TRANSPOSASE"/>
    <property type="match status" value="1"/>
</dbReference>
<reference evidence="4" key="3">
    <citation type="submission" date="2023-05" db="EMBL/GenBank/DDBJ databases">
        <authorList>
            <person name="Smith C.H."/>
        </authorList>
    </citation>
    <scope>NUCLEOTIDE SEQUENCE</scope>
    <source>
        <strain evidence="4">CHS0354</strain>
        <tissue evidence="4">Mantle</tissue>
    </source>
</reference>
<dbReference type="AlphaFoldDB" id="A0AAE0T7A5"/>
<dbReference type="PROSITE" id="PS50853">
    <property type="entry name" value="FN3"/>
    <property type="match status" value="1"/>
</dbReference>
<keyword evidence="5" id="KW-1185">Reference proteome</keyword>
<evidence type="ECO:0000313" key="4">
    <source>
        <dbReference type="EMBL" id="KAK3605127.1"/>
    </source>
</evidence>
<dbReference type="Pfam" id="PF12784">
    <property type="entry name" value="PDDEXK_2"/>
    <property type="match status" value="1"/>
</dbReference>
<reference evidence="4" key="1">
    <citation type="journal article" date="2021" name="Genome Biol. Evol.">
        <title>A High-Quality Reference Genome for a Parasitic Bivalve with Doubly Uniparental Inheritance (Bivalvia: Unionida).</title>
        <authorList>
            <person name="Smith C.H."/>
        </authorList>
    </citation>
    <scope>NUCLEOTIDE SEQUENCE</scope>
    <source>
        <strain evidence="4">CHS0354</strain>
    </source>
</reference>
<dbReference type="SUPFAM" id="SSF49265">
    <property type="entry name" value="Fibronectin type III"/>
    <property type="match status" value="1"/>
</dbReference>
<comment type="caution">
    <text evidence="4">The sequence shown here is derived from an EMBL/GenBank/DDBJ whole genome shotgun (WGS) entry which is preliminary data.</text>
</comment>
<dbReference type="Proteomes" id="UP001195483">
    <property type="component" value="Unassembled WGS sequence"/>
</dbReference>
<feature type="domain" description="Fibronectin type-III" evidence="3">
    <location>
        <begin position="528"/>
        <end position="608"/>
    </location>
</feature>
<gene>
    <name evidence="4" type="ORF">CHS0354_000796</name>
</gene>
<comment type="subcellular location">
    <subcellularLocation>
        <location evidence="1">Cell envelope</location>
    </subcellularLocation>
</comment>
<dbReference type="InterPro" id="IPR036116">
    <property type="entry name" value="FN3_sf"/>
</dbReference>
<name>A0AAE0T7A5_9BIVA</name>
<dbReference type="InterPro" id="IPR010106">
    <property type="entry name" value="RpnA"/>
</dbReference>
<dbReference type="InterPro" id="IPR013783">
    <property type="entry name" value="Ig-like_fold"/>
</dbReference>
<sequence>MKAKYVNPFTDFGFKKIFGEEASKPSLIDFLNSLLPEENKIAELSFKNSEQLGRTEADRKAVYDIYCENAQGEKFIVELQKAKQNYFKERTIYYSTFPIREQAEKGIWNFNLSAVYCVGILDFTFNDYKSTEEKNEVLHTIKLKNQHGNVFYDKLTYIYLEMPNFHLREEELTTRLDKWLYFIKHLEDFQNIPSMFKDAIFTQAFEKAELAKLAPEEMDKYEYSLKVFRDNKATFDYAVDTAFEEGKVEGEIIGIEKGRMEEKIKIIVQNYPQFTIEQLSALTKLNADENRTEQNRTEQNRTEQNRTEQNRTEQNRTEQNRTEQNRTEQNRTEQNRTEQNRTEQNRTEHRGRANSLRLLTLLFFSLSFFSGGCPSPEPTKFTITIDANGGILGSVTTIEVDNGGTATLPTTGLPTRTGYTISGWKTKDGSPFIFSTTKVTANITIVAQWVQVFIITLNANEGTFESNQNTTTVSVESGNTVPTNTLVPIRTNYTLTGWNTKVDGSGTAFKFGETPVTANIEIFAQWFENSILTATVISQTQIDLSWTAVTNVTSYNLYEGTTKLYTSSTELKYSHTDLAVGSTHTYTLEACNSSGCSNTTATATTIPITIIELPKGTGHRYHYVAFSVTSTTPFTNYKMALKLSSETVPTATELSNGLHITRNLSTSAHNNLLYYTLNSNLLTKYPNATKTLILGTSTKDPKADSLLLQPGNTYTLYGLPDGGTTVQTLATFTTNTYTAGSIPFIEPKGYIGDGAQIMDEAIYNYKYTFTHRNTDPPYMFFANQNKTGHLYWGYYFKTTDNTSKTYGIDPGFPYEKGNLSRFNKTIISPSQFNDGTNPTNSQLLVGMYDLNYTNVTKETKGTTVVQLTVGASNSNFTIRTLTMSYSIEE</sequence>
<evidence type="ECO:0000256" key="1">
    <source>
        <dbReference type="ARBA" id="ARBA00004196"/>
    </source>
</evidence>
<reference evidence="4" key="2">
    <citation type="journal article" date="2021" name="Genome Biol. Evol.">
        <title>Developing a high-quality reference genome for a parasitic bivalve with doubly uniparental inheritance (Bivalvia: Unionida).</title>
        <authorList>
            <person name="Smith C.H."/>
        </authorList>
    </citation>
    <scope>NUCLEOTIDE SEQUENCE</scope>
    <source>
        <strain evidence="4">CHS0354</strain>
        <tissue evidence="4">Mantle</tissue>
    </source>
</reference>
<dbReference type="InterPro" id="IPR003961">
    <property type="entry name" value="FN3_dom"/>
</dbReference>
<dbReference type="EMBL" id="JAEAOA010000085">
    <property type="protein sequence ID" value="KAK3605127.1"/>
    <property type="molecule type" value="Genomic_DNA"/>
</dbReference>
<protein>
    <recommendedName>
        <fullName evidence="3">Fibronectin type-III domain-containing protein</fullName>
    </recommendedName>
</protein>
<evidence type="ECO:0000256" key="2">
    <source>
        <dbReference type="SAM" id="MobiDB-lite"/>
    </source>
</evidence>
<dbReference type="Pfam" id="PF09479">
    <property type="entry name" value="Flg_new"/>
    <property type="match status" value="2"/>
</dbReference>
<organism evidence="4 5">
    <name type="scientific">Potamilus streckersoni</name>
    <dbReference type="NCBI Taxonomy" id="2493646"/>
    <lineage>
        <taxon>Eukaryota</taxon>
        <taxon>Metazoa</taxon>
        <taxon>Spiralia</taxon>
        <taxon>Lophotrochozoa</taxon>
        <taxon>Mollusca</taxon>
        <taxon>Bivalvia</taxon>
        <taxon>Autobranchia</taxon>
        <taxon>Heteroconchia</taxon>
        <taxon>Palaeoheterodonta</taxon>
        <taxon>Unionida</taxon>
        <taxon>Unionoidea</taxon>
        <taxon>Unionidae</taxon>
        <taxon>Ambleminae</taxon>
        <taxon>Lampsilini</taxon>
        <taxon>Potamilus</taxon>
    </lineage>
</organism>